<evidence type="ECO:0000313" key="1">
    <source>
        <dbReference type="EMBL" id="KAI0031527.1"/>
    </source>
</evidence>
<gene>
    <name evidence="1" type="ORF">K488DRAFT_30543</name>
</gene>
<name>A0ACB8QIN6_9AGAM</name>
<reference evidence="1" key="1">
    <citation type="submission" date="2021-02" db="EMBL/GenBank/DDBJ databases">
        <authorList>
            <consortium name="DOE Joint Genome Institute"/>
            <person name="Ahrendt S."/>
            <person name="Looney B.P."/>
            <person name="Miyauchi S."/>
            <person name="Morin E."/>
            <person name="Drula E."/>
            <person name="Courty P.E."/>
            <person name="Chicoki N."/>
            <person name="Fauchery L."/>
            <person name="Kohler A."/>
            <person name="Kuo A."/>
            <person name="Labutti K."/>
            <person name="Pangilinan J."/>
            <person name="Lipzen A."/>
            <person name="Riley R."/>
            <person name="Andreopoulos W."/>
            <person name="He G."/>
            <person name="Johnson J."/>
            <person name="Barry K.W."/>
            <person name="Grigoriev I.V."/>
            <person name="Nagy L."/>
            <person name="Hibbett D."/>
            <person name="Henrissat B."/>
            <person name="Matheny P.B."/>
            <person name="Labbe J."/>
            <person name="Martin F."/>
        </authorList>
    </citation>
    <scope>NUCLEOTIDE SEQUENCE</scope>
    <source>
        <strain evidence="1">EC-137</strain>
    </source>
</reference>
<keyword evidence="2" id="KW-1185">Reference proteome</keyword>
<reference evidence="1" key="2">
    <citation type="journal article" date="2022" name="New Phytol.">
        <title>Evolutionary transition to the ectomycorrhizal habit in the genomes of a hyperdiverse lineage of mushroom-forming fungi.</title>
        <authorList>
            <person name="Looney B."/>
            <person name="Miyauchi S."/>
            <person name="Morin E."/>
            <person name="Drula E."/>
            <person name="Courty P.E."/>
            <person name="Kohler A."/>
            <person name="Kuo A."/>
            <person name="LaButti K."/>
            <person name="Pangilinan J."/>
            <person name="Lipzen A."/>
            <person name="Riley R."/>
            <person name="Andreopoulos W."/>
            <person name="He G."/>
            <person name="Johnson J."/>
            <person name="Nolan M."/>
            <person name="Tritt A."/>
            <person name="Barry K.W."/>
            <person name="Grigoriev I.V."/>
            <person name="Nagy L.G."/>
            <person name="Hibbett D."/>
            <person name="Henrissat B."/>
            <person name="Matheny P.B."/>
            <person name="Labbe J."/>
            <person name="Martin F.M."/>
        </authorList>
    </citation>
    <scope>NUCLEOTIDE SEQUENCE</scope>
    <source>
        <strain evidence="1">EC-137</strain>
    </source>
</reference>
<protein>
    <submittedName>
        <fullName evidence="1">Uncharacterized protein</fullName>
    </submittedName>
</protein>
<evidence type="ECO:0000313" key="2">
    <source>
        <dbReference type="Proteomes" id="UP000814128"/>
    </source>
</evidence>
<accession>A0ACB8QIN6</accession>
<feature type="non-terminal residue" evidence="1">
    <location>
        <position position="1"/>
    </location>
</feature>
<proteinExistence type="predicted"/>
<dbReference type="Proteomes" id="UP000814128">
    <property type="component" value="Unassembled WGS sequence"/>
</dbReference>
<sequence>LELLDVVVLASVDGRFHAINRNTGKKLWSMSGPVDANLPSYLSPLVSTHHPDFDPDYDDPPETYIIEPQSGDIYVTSGPSESLQRLPFTMAQLVEMSPFSFGEADSGDKRVFVGRKKTSLLVIELQTGRVKAALDSECPWEENPFEDFEDDSEIDLDELDGSKEPKEYPVEIQIGRSDYLVSIHSRRSSSSSPRVPMQNLSFAAYGPNNQDQESQMLYQRSPDDTYIEPLPNGEVIAFKVQNPEERAATSPPQTNLLWGQRFSSPIVAVFDVVRSPRRRNPFVLLQPRPRLDDTISFFELTSAAKRKTIDASTAYVGLVEETGSLFALSPDHYSLVIFGGTNARKSIDPPPGSLSPSAQEVVDVDEFCRHTVNDRRCATGLRQLREDSRSRLARLLDGAPSVALPPMVQSPSKPTNSQEAMLAQPIDNRTLSKIWPPFARGSSPTMLIGENAEVWSASGVLALLACVMFALGSLWTSRRRLATPATRPVSISMLASATSGLSSSDPSLPALESRSGRVDETVSTPSSSSPPTPPSPDTALSSAMEDAKAAPLNMLVSAPASSEHNEEQEGGEEDSEKESETPVQGKKKGTRRKRGKRKKNTSKDAFIETEGEGGETGEDAAQAVAQPPAISPIVVPPMPVPATAPSLVVSDAILGFGSHGTVVYQGSLQGRAVAVKRLLNDFTTLALREVSLLQDADDHPNVIRYYYQESHANFLYIALELCPASLADVVERPNQFPELSAAFVAKRALREIASGLRHLHALKIVHRDIKPQNILVADGRKGHRMLISDFGLCRKLELDQTSFLPTAGGAMGVGTFGWRAPEILRGDVKLDDAPTDESSTSSRGSTSTATSTGTPTTRTRLTKSVDIFALGCLFYYCLTSGGHPFGDRFEREVNILKNVQDLSGLEVFGEEGAEAADLITKMLAPAAGDRRPDTTTCLMHPYFWDAARRLSFLQDASDRFETMCRDPRDVHLVTLESGAQDVVGNDWVARLDRTFVDNLGKFRKYDGKSVQDLLRALRNKRHHYQDLPENVKRHVGSMPEGFLFYFTRRFPRLFLHVHRVVADSTLRTESMFRAYFSVLN</sequence>
<feature type="non-terminal residue" evidence="1">
    <location>
        <position position="1080"/>
    </location>
</feature>
<organism evidence="1 2">
    <name type="scientific">Vararia minispora EC-137</name>
    <dbReference type="NCBI Taxonomy" id="1314806"/>
    <lineage>
        <taxon>Eukaryota</taxon>
        <taxon>Fungi</taxon>
        <taxon>Dikarya</taxon>
        <taxon>Basidiomycota</taxon>
        <taxon>Agaricomycotina</taxon>
        <taxon>Agaricomycetes</taxon>
        <taxon>Russulales</taxon>
        <taxon>Lachnocladiaceae</taxon>
        <taxon>Vararia</taxon>
    </lineage>
</organism>
<comment type="caution">
    <text evidence="1">The sequence shown here is derived from an EMBL/GenBank/DDBJ whole genome shotgun (WGS) entry which is preliminary data.</text>
</comment>
<dbReference type="EMBL" id="MU273577">
    <property type="protein sequence ID" value="KAI0031527.1"/>
    <property type="molecule type" value="Genomic_DNA"/>
</dbReference>